<reference evidence="49" key="1">
    <citation type="journal article" date="2021" name="Cell">
        <title>Tracing the genetic footprints of vertebrate landing in non-teleost ray-finned fishes.</title>
        <authorList>
            <person name="Bi X."/>
            <person name="Wang K."/>
            <person name="Yang L."/>
            <person name="Pan H."/>
            <person name="Jiang H."/>
            <person name="Wei Q."/>
            <person name="Fang M."/>
            <person name="Yu H."/>
            <person name="Zhu C."/>
            <person name="Cai Y."/>
            <person name="He Y."/>
            <person name="Gan X."/>
            <person name="Zeng H."/>
            <person name="Yu D."/>
            <person name="Zhu Y."/>
            <person name="Jiang H."/>
            <person name="Qiu Q."/>
            <person name="Yang H."/>
            <person name="Zhang Y.E."/>
            <person name="Wang W."/>
            <person name="Zhu M."/>
            <person name="He S."/>
            <person name="Zhang G."/>
        </authorList>
    </citation>
    <scope>NUCLEOTIDE SEQUENCE</scope>
    <source>
        <strain evidence="49">Bchr_001</strain>
    </source>
</reference>
<evidence type="ECO:0000313" key="50">
    <source>
        <dbReference type="Proteomes" id="UP001166052"/>
    </source>
</evidence>
<comment type="catalytic activity">
    <reaction evidence="32">
        <text>1,2-di-(9Z-octadecenoyl)-sn-glycero-3-phosphocholine + H2O = 1-(9Z-octadecenoyl)-sn-glycero-3-phosphocholine + (9Z)-octadecenoate + H(+)</text>
        <dbReference type="Rhea" id="RHEA:40923"/>
        <dbReference type="ChEBI" id="CHEBI:15377"/>
        <dbReference type="ChEBI" id="CHEBI:15378"/>
        <dbReference type="ChEBI" id="CHEBI:28610"/>
        <dbReference type="ChEBI" id="CHEBI:30823"/>
        <dbReference type="ChEBI" id="CHEBI:74669"/>
    </reaction>
    <physiologicalReaction direction="left-to-right" evidence="32">
        <dbReference type="Rhea" id="RHEA:40924"/>
    </physiologicalReaction>
</comment>
<feature type="compositionally biased region" description="Polar residues" evidence="47">
    <location>
        <begin position="257"/>
        <end position="285"/>
    </location>
</feature>
<dbReference type="InterPro" id="IPR001087">
    <property type="entry name" value="GDSL"/>
</dbReference>
<gene>
    <name evidence="49" type="primary">Plb1_0</name>
    <name evidence="49" type="ORF">GTO92_0011892</name>
</gene>
<evidence type="ECO:0000256" key="47">
    <source>
        <dbReference type="SAM" id="MobiDB-lite"/>
    </source>
</evidence>
<evidence type="ECO:0000256" key="20">
    <source>
        <dbReference type="ARBA" id="ARBA00029723"/>
    </source>
</evidence>
<dbReference type="SUPFAM" id="SSF52266">
    <property type="entry name" value="SGNH hydrolase"/>
    <property type="match status" value="2"/>
</dbReference>
<feature type="non-terminal residue" evidence="49">
    <location>
        <position position="1"/>
    </location>
</feature>
<evidence type="ECO:0000256" key="35">
    <source>
        <dbReference type="ARBA" id="ARBA00048374"/>
    </source>
</evidence>
<keyword evidence="11" id="KW-0378">Hydrolase</keyword>
<comment type="catalytic activity">
    <reaction evidence="17">
        <text>a triacylglycerol + H2O = a diacylglycerol + a fatty acid + H(+)</text>
        <dbReference type="Rhea" id="RHEA:12044"/>
        <dbReference type="ChEBI" id="CHEBI:15377"/>
        <dbReference type="ChEBI" id="CHEBI:15378"/>
        <dbReference type="ChEBI" id="CHEBI:17855"/>
        <dbReference type="ChEBI" id="CHEBI:18035"/>
        <dbReference type="ChEBI" id="CHEBI:28868"/>
        <dbReference type="EC" id="3.1.1.3"/>
    </reaction>
    <physiologicalReaction direction="left-to-right" evidence="17">
        <dbReference type="Rhea" id="RHEA:12045"/>
    </physiologicalReaction>
</comment>
<keyword evidence="15" id="KW-0325">Glycoprotein</keyword>
<evidence type="ECO:0000256" key="18">
    <source>
        <dbReference type="ARBA" id="ARBA00023408"/>
    </source>
</evidence>
<keyword evidence="7" id="KW-1003">Cell membrane</keyword>
<evidence type="ECO:0000256" key="32">
    <source>
        <dbReference type="ARBA" id="ARBA00048058"/>
    </source>
</evidence>
<evidence type="ECO:0000256" key="24">
    <source>
        <dbReference type="ARBA" id="ARBA00045916"/>
    </source>
</evidence>
<comment type="catalytic activity">
    <reaction evidence="28">
        <text>1-hexadecanoyl-2-(9Z)-octadecenoyl-3-octadecanoyl-sn-glycerol + H2O = 1-hexadecanoyl-2-(9Z-octadecenoyl)-sn-glycerol + octadecanoate + H(+)</text>
        <dbReference type="Rhea" id="RHEA:41111"/>
        <dbReference type="ChEBI" id="CHEBI:15377"/>
        <dbReference type="ChEBI" id="CHEBI:15378"/>
        <dbReference type="ChEBI" id="CHEBI:25629"/>
        <dbReference type="ChEBI" id="CHEBI:75466"/>
        <dbReference type="ChEBI" id="CHEBI:77623"/>
    </reaction>
    <physiologicalReaction direction="left-to-right" evidence="28">
        <dbReference type="Rhea" id="RHEA:41112"/>
    </physiologicalReaction>
</comment>
<evidence type="ECO:0000256" key="1">
    <source>
        <dbReference type="ARBA" id="ARBA00004247"/>
    </source>
</evidence>
<evidence type="ECO:0000256" key="11">
    <source>
        <dbReference type="ARBA" id="ARBA00022801"/>
    </source>
</evidence>
<keyword evidence="16" id="KW-1208">Phospholipid metabolism</keyword>
<sequence length="1051" mass="115880">MAIGAPLYHPQNSTIGLQSSMKSDPKVEQRALGLRRPNKMAPKTAHRSGLLDALTEILQMFNPGVSRLPQLNVDTSSLAQQAKELVSQLKDHQGAEGFKQDWKVVVIFVGLAGSEAQIPLEDAKEQVDEALGVLRDQVPRALVKLVLEQSECPDGTHGEWQRCSDNSDSDRRSTAQQLSRAVLSWSYQTDLQRHLQEWSDFSQREDFAVVLQDVRGQVGRHLLTNTIQSEPILEDGTPVSSILQLWNDMDRPFLRTGRNSEMSSSTTVPPTDQTGSASPAPSRGTTAAPIHPVHGSRLSCEDRNPSSVAPQSVHALRPADVKVVAAIGDSLTAGNGIGSKPSNVVDVLKQYRGLSWSIGGDKSLETVTTLPNILRKFNPQLTGFSTGTGDASKPGAAFNQAVPGSTAKDLLQQVQKLVTIMKEDKKVNFTQDWKIITVFVGGNDLCDHCHDTIPHSAKNFARQVQAALDILHSEVPRVFVNLVDVLHVIPLRTFHQDSSLKCPTRLVKILCPCVVKPRENSTELHGLATLNRAYQEALRALVSSGRYDTSDDFTVVLQPFFRDVPTPLTEDGRPDRSFFSADCFHLSQKSHSQMARALWNNMVREVTLPVSLPHSSANEPPSVSSPAIVVVAPDPLARFSLPAHKLRPADVKVVAALGDSLTQSRLGVRPNSGQGDSRVMSSQAGFGIRAQNLAQLNKEWRGLSWSIGGDDALDKVTTLPNILRRFNSKLVGFSLGTGKEQSHLNMAVSGAKAADVPAQARHLVQRLQESPVNFQEDWKLVTLFIGGNDLCQYCLDRETLSWQNYVGHIQETLDILYSEVPRVFVTLVEILEIEGLRRIKGSGLGCTLLQRQSCPCFLIPGQDSLELMEARMLNRYYQVELEKMVYSGRYDGREDFAVVTQPFFRSSFIPLADDGTPDVRFFSSDCFHFSERGHAMMAISLWNNMVLVGQGVRELEPVGQKTAFNNFTYERRRLKCPSQVKPYFFTKRNSFPLPPVQPAAPSNGIPSWTVVVAAIGGVLVGTVGIGLIWACKNRQRRRVQQKAKQMSGTPL</sequence>
<comment type="catalytic activity">
    <reaction evidence="25">
        <text>1-hexadecanoyl-2-(9Z)-octadecenoyl-3-octadecanoyl-sn-glycerol + H2O = 2-(9Z-octadecenoyl)-3-octadecanoyl-sn-glycerol + hexadecanoate + H(+)</text>
        <dbReference type="Rhea" id="RHEA:41107"/>
        <dbReference type="ChEBI" id="CHEBI:7896"/>
        <dbReference type="ChEBI" id="CHEBI:15377"/>
        <dbReference type="ChEBI" id="CHEBI:15378"/>
        <dbReference type="ChEBI" id="CHEBI:75558"/>
        <dbReference type="ChEBI" id="CHEBI:77623"/>
    </reaction>
    <physiologicalReaction direction="left-to-right" evidence="25">
        <dbReference type="Rhea" id="RHEA:41108"/>
    </physiologicalReaction>
</comment>
<evidence type="ECO:0000256" key="48">
    <source>
        <dbReference type="SAM" id="Phobius"/>
    </source>
</evidence>
<keyword evidence="8 48" id="KW-0812">Transmembrane</keyword>
<dbReference type="InterPro" id="IPR036514">
    <property type="entry name" value="SGNH_hydro_sf"/>
</dbReference>
<evidence type="ECO:0000256" key="40">
    <source>
        <dbReference type="ARBA" id="ARBA00048699"/>
    </source>
</evidence>
<evidence type="ECO:0000256" key="13">
    <source>
        <dbReference type="ARBA" id="ARBA00023098"/>
    </source>
</evidence>
<dbReference type="Pfam" id="PF00657">
    <property type="entry name" value="Lipase_GDSL"/>
    <property type="match status" value="2"/>
</dbReference>
<evidence type="ECO:0000256" key="43">
    <source>
        <dbReference type="ARBA" id="ARBA00048939"/>
    </source>
</evidence>
<evidence type="ECO:0000256" key="12">
    <source>
        <dbReference type="ARBA" id="ARBA00022989"/>
    </source>
</evidence>
<comment type="catalytic activity">
    <reaction evidence="35">
        <text>1-octadecanoyl-2-(9Z,12Z)-octadecadienoyl-sn-glycerol + H2O = 1-octadecanoyl-sn-glycerol + (9Z,12Z)-octadecadienoate + H(+)</text>
        <dbReference type="Rhea" id="RHEA:40927"/>
        <dbReference type="ChEBI" id="CHEBI:15377"/>
        <dbReference type="ChEBI" id="CHEBI:15378"/>
        <dbReference type="ChEBI" id="CHEBI:30245"/>
        <dbReference type="ChEBI" id="CHEBI:75550"/>
        <dbReference type="ChEBI" id="CHEBI:77097"/>
    </reaction>
    <physiologicalReaction direction="left-to-right" evidence="35">
        <dbReference type="Rhea" id="RHEA:40928"/>
    </physiologicalReaction>
</comment>
<evidence type="ECO:0000256" key="5">
    <source>
        <dbReference type="ARBA" id="ARBA00013279"/>
    </source>
</evidence>
<evidence type="ECO:0000256" key="16">
    <source>
        <dbReference type="ARBA" id="ARBA00023264"/>
    </source>
</evidence>
<evidence type="ECO:0000256" key="8">
    <source>
        <dbReference type="ARBA" id="ARBA00022692"/>
    </source>
</evidence>
<evidence type="ECO:0000256" key="31">
    <source>
        <dbReference type="ARBA" id="ARBA00048049"/>
    </source>
</evidence>
<evidence type="ECO:0000256" key="14">
    <source>
        <dbReference type="ARBA" id="ARBA00023136"/>
    </source>
</evidence>
<evidence type="ECO:0000256" key="41">
    <source>
        <dbReference type="ARBA" id="ARBA00048869"/>
    </source>
</evidence>
<dbReference type="InterPro" id="IPR035547">
    <property type="entry name" value="Phospholipase_B"/>
</dbReference>
<evidence type="ECO:0000256" key="22">
    <source>
        <dbReference type="ARBA" id="ARBA00031485"/>
    </source>
</evidence>
<dbReference type="EC" id="3.1.1.3" evidence="5"/>
<comment type="catalytic activity">
    <reaction evidence="46">
        <text>2-(9Z-octadecenoyl)-glycerol + H2O = glycerol + (9Z)-octadecenoate + H(+)</text>
        <dbReference type="Rhea" id="RHEA:38491"/>
        <dbReference type="ChEBI" id="CHEBI:15377"/>
        <dbReference type="ChEBI" id="CHEBI:15378"/>
        <dbReference type="ChEBI" id="CHEBI:17754"/>
        <dbReference type="ChEBI" id="CHEBI:30823"/>
        <dbReference type="ChEBI" id="CHEBI:73990"/>
    </reaction>
    <physiologicalReaction direction="left-to-right" evidence="46">
        <dbReference type="Rhea" id="RHEA:38492"/>
    </physiologicalReaction>
</comment>
<evidence type="ECO:0000256" key="42">
    <source>
        <dbReference type="ARBA" id="ARBA00048872"/>
    </source>
</evidence>
<evidence type="ECO:0000256" key="7">
    <source>
        <dbReference type="ARBA" id="ARBA00022475"/>
    </source>
</evidence>
<evidence type="ECO:0000256" key="29">
    <source>
        <dbReference type="ARBA" id="ARBA00048011"/>
    </source>
</evidence>
<accession>A0ABS2YYT7</accession>
<evidence type="ECO:0000256" key="26">
    <source>
        <dbReference type="ARBA" id="ARBA00047363"/>
    </source>
</evidence>
<dbReference type="InterPro" id="IPR038885">
    <property type="entry name" value="PLB1"/>
</dbReference>
<evidence type="ECO:0000256" key="33">
    <source>
        <dbReference type="ARBA" id="ARBA00048227"/>
    </source>
</evidence>
<evidence type="ECO:0000256" key="3">
    <source>
        <dbReference type="ARBA" id="ARBA00013274"/>
    </source>
</evidence>
<protein>
    <recommendedName>
        <fullName evidence="6">Phospholipase B1, membrane-associated</fullName>
        <ecNumber evidence="5">3.1.1.3</ecNumber>
        <ecNumber evidence="4">3.1.1.4</ecNumber>
        <ecNumber evidence="3">3.1.1.5</ecNumber>
    </recommendedName>
    <alternativeName>
        <fullName evidence="20">Lysophospholipase</fullName>
    </alternativeName>
    <alternativeName>
        <fullName evidence="21">Phospholipase A2</fullName>
    </alternativeName>
    <alternativeName>
        <fullName evidence="23">Phospholipase B/lipase</fullName>
    </alternativeName>
    <alternativeName>
        <fullName evidence="22">Triacylglycerol lipase</fullName>
    </alternativeName>
</protein>
<keyword evidence="12 48" id="KW-1133">Transmembrane helix</keyword>
<evidence type="ECO:0000256" key="28">
    <source>
        <dbReference type="ARBA" id="ARBA00047459"/>
    </source>
</evidence>
<keyword evidence="9" id="KW-0732">Signal</keyword>
<comment type="catalytic activity">
    <reaction evidence="18">
        <text>1-hexadecanoyl-2-(9Z,12Z-octadecadienoyl)-sn-glycero-3-phosphocholine + H2O = (9Z,12Z)-octadecadienoate + 1-hexadecanoyl-sn-glycero-3-phosphocholine + H(+)</text>
        <dbReference type="Rhea" id="RHEA:40811"/>
        <dbReference type="ChEBI" id="CHEBI:15377"/>
        <dbReference type="ChEBI" id="CHEBI:15378"/>
        <dbReference type="ChEBI" id="CHEBI:30245"/>
        <dbReference type="ChEBI" id="CHEBI:72998"/>
        <dbReference type="ChEBI" id="CHEBI:73002"/>
    </reaction>
    <physiologicalReaction direction="left-to-right" evidence="18">
        <dbReference type="Rhea" id="RHEA:40812"/>
    </physiologicalReaction>
</comment>
<proteinExistence type="inferred from homology"/>
<evidence type="ECO:0000256" key="6">
    <source>
        <dbReference type="ARBA" id="ARBA00015133"/>
    </source>
</evidence>
<comment type="caution">
    <text evidence="49">The sequence shown here is derived from an EMBL/GenBank/DDBJ whole genome shotgun (WGS) entry which is preliminary data.</text>
</comment>
<dbReference type="EMBL" id="JAAWVN010014597">
    <property type="protein sequence ID" value="MBN3291961.1"/>
    <property type="molecule type" value="Genomic_DNA"/>
</dbReference>
<feature type="non-terminal residue" evidence="49">
    <location>
        <position position="1051"/>
    </location>
</feature>
<dbReference type="PANTHER" id="PTHR21325">
    <property type="entry name" value="PHOSPHOLIPASE B, PLB1"/>
    <property type="match status" value="1"/>
</dbReference>
<evidence type="ECO:0000313" key="49">
    <source>
        <dbReference type="EMBL" id="MBN3291961.1"/>
    </source>
</evidence>
<evidence type="ECO:0000256" key="44">
    <source>
        <dbReference type="ARBA" id="ARBA00049363"/>
    </source>
</evidence>
<evidence type="ECO:0000256" key="46">
    <source>
        <dbReference type="ARBA" id="ARBA00049461"/>
    </source>
</evidence>
<comment type="catalytic activity">
    <reaction evidence="27">
        <text>1-(9Z-octadecenoyl)-glycerol + H2O = glycerol + (9Z)-octadecenoate + H(+)</text>
        <dbReference type="Rhea" id="RHEA:38487"/>
        <dbReference type="ChEBI" id="CHEBI:15377"/>
        <dbReference type="ChEBI" id="CHEBI:15378"/>
        <dbReference type="ChEBI" id="CHEBI:17754"/>
        <dbReference type="ChEBI" id="CHEBI:30823"/>
        <dbReference type="ChEBI" id="CHEBI:75342"/>
    </reaction>
    <physiologicalReaction direction="left-to-right" evidence="27">
        <dbReference type="Rhea" id="RHEA:38488"/>
    </physiologicalReaction>
</comment>
<feature type="transmembrane region" description="Helical" evidence="48">
    <location>
        <begin position="1008"/>
        <end position="1031"/>
    </location>
</feature>
<evidence type="ECO:0000256" key="30">
    <source>
        <dbReference type="ARBA" id="ARBA00048015"/>
    </source>
</evidence>
<comment type="function">
    <text evidence="24">Calcium-independent membrane-associated phospholipase that catalyzes complete diacylation of phospholipids by hydrolyzing both sn-1 and sn-2 fatty acyl chains attached to the glycerol backbone (phospholipase B activity). Has dual phospholipase and lysophospholipase activities toward diacylphospholipids. Preferentially cleaves sn-2 ester bonds over sn-1 bonds. Acts as a lipase toward glycerolipid substrates. Hydrolyzes fatty acyl chains of diacylglycerols with preference for the sn-2 position and of triacylglycerols with not positional selectivity. May also hydrolyze long chain retinyl esters such as retinyl palmitate. May contribute to digestion of dietary phospholipids, glycerolipids and retinoids, facilitating lipid absorption at the brush border.</text>
</comment>
<evidence type="ECO:0000256" key="17">
    <source>
        <dbReference type="ARBA" id="ARBA00023369"/>
    </source>
</evidence>
<comment type="catalytic activity">
    <reaction evidence="34">
        <text>1-hexadecanoyl-2-(9Z,12Z-octadecadienoyl)-sn-glycero-3-phosphocholine + H2O = 2-(9Z,12Z-octadecadienoyl)-sn-glycero-3-phosphocholine + hexadecanoate + H(+)</text>
        <dbReference type="Rhea" id="RHEA:40971"/>
        <dbReference type="ChEBI" id="CHEBI:7896"/>
        <dbReference type="ChEBI" id="CHEBI:15377"/>
        <dbReference type="ChEBI" id="CHEBI:15378"/>
        <dbReference type="ChEBI" id="CHEBI:73002"/>
        <dbReference type="ChEBI" id="CHEBI:76084"/>
    </reaction>
    <physiologicalReaction direction="left-to-right" evidence="34">
        <dbReference type="Rhea" id="RHEA:40972"/>
    </physiologicalReaction>
</comment>
<evidence type="ECO:0000256" key="34">
    <source>
        <dbReference type="ARBA" id="ARBA00048362"/>
    </source>
</evidence>
<comment type="catalytic activity">
    <reaction evidence="41">
        <text>1,3-dihexadecanoyl-2-(9Z-octadecenoyl)glycerol + H2O = 1,3-dihexadecanoylglycerol + (9Z)-octadecenoate + H(+)</text>
        <dbReference type="Rhea" id="RHEA:40983"/>
        <dbReference type="ChEBI" id="CHEBI:15377"/>
        <dbReference type="ChEBI" id="CHEBI:15378"/>
        <dbReference type="ChEBI" id="CHEBI:30823"/>
        <dbReference type="ChEBI" id="CHEBI:75688"/>
        <dbReference type="ChEBI" id="CHEBI:77619"/>
    </reaction>
    <physiologicalReaction direction="left-to-right" evidence="41">
        <dbReference type="Rhea" id="RHEA:40984"/>
    </physiologicalReaction>
</comment>
<comment type="catalytic activity">
    <reaction evidence="44">
        <text>1,2-dihexadecanoyl-sn-glycero-3-phosphocholine + 2 H2O = sn-glycerol 3-phosphocholine + 2 hexadecanoate + 2 H(+)</text>
        <dbReference type="Rhea" id="RHEA:40975"/>
        <dbReference type="ChEBI" id="CHEBI:7896"/>
        <dbReference type="ChEBI" id="CHEBI:15377"/>
        <dbReference type="ChEBI" id="CHEBI:15378"/>
        <dbReference type="ChEBI" id="CHEBI:16870"/>
        <dbReference type="ChEBI" id="CHEBI:72999"/>
    </reaction>
    <physiologicalReaction direction="left-to-right" evidence="44">
        <dbReference type="Rhea" id="RHEA:40976"/>
    </physiologicalReaction>
</comment>
<evidence type="ECO:0000256" key="37">
    <source>
        <dbReference type="ARBA" id="ARBA00048454"/>
    </source>
</evidence>
<comment type="catalytic activity">
    <reaction evidence="29">
        <text>2,3-di-(9Z)-octadecenoyl-sn-glycerol + H2O = 3-(9Z-octadecenoyl)-sn-glycerol + (9Z)-octadecenoate + H(+)</text>
        <dbReference type="Rhea" id="RHEA:42604"/>
        <dbReference type="ChEBI" id="CHEBI:15377"/>
        <dbReference type="ChEBI" id="CHEBI:15378"/>
        <dbReference type="ChEBI" id="CHEBI:30823"/>
        <dbReference type="ChEBI" id="CHEBI:75824"/>
        <dbReference type="ChEBI" id="CHEBI:75938"/>
    </reaction>
    <physiologicalReaction direction="left-to-right" evidence="29">
        <dbReference type="Rhea" id="RHEA:42605"/>
    </physiologicalReaction>
</comment>
<dbReference type="CDD" id="cd01824">
    <property type="entry name" value="Phospholipase_B_like"/>
    <property type="match status" value="2"/>
</dbReference>
<comment type="subcellular location">
    <subcellularLocation>
        <location evidence="1">Apical cell membrane</location>
        <topology evidence="1">Single-pass type I membrane protein</topology>
    </subcellularLocation>
</comment>
<dbReference type="EC" id="3.1.1.5" evidence="3"/>
<comment type="catalytic activity">
    <reaction evidence="30">
        <text>1-hexadecanoyl-2-(9Z-octadecenoyl)-sn-glycero-3-phospho-(1'-sn-glycerol) + H2O = 1-hexadecanoyl-sn-glycero-3-phospho-(1'-sn-glycerol) + (9Z)-octadecenoate + H(+)</text>
        <dbReference type="Rhea" id="RHEA:40919"/>
        <dbReference type="ChEBI" id="CHEBI:15377"/>
        <dbReference type="ChEBI" id="CHEBI:15378"/>
        <dbReference type="ChEBI" id="CHEBI:30823"/>
        <dbReference type="ChEBI" id="CHEBI:72841"/>
        <dbReference type="ChEBI" id="CHEBI:75158"/>
    </reaction>
    <physiologicalReaction direction="left-to-right" evidence="30">
        <dbReference type="Rhea" id="RHEA:40920"/>
    </physiologicalReaction>
</comment>
<dbReference type="Proteomes" id="UP001166052">
    <property type="component" value="Unassembled WGS sequence"/>
</dbReference>
<comment type="catalytic activity">
    <reaction evidence="43">
        <text>1-hexadecanoyl-2-(9Z)-octadecenoyl-3-octadecanoyl-sn-glycerol + H2O = 1-hexadecanoyl-3-octadecanoyl-sn-glycerol + (9Z)-octadecenoate + H(+)</text>
        <dbReference type="Rhea" id="RHEA:41103"/>
        <dbReference type="ChEBI" id="CHEBI:15377"/>
        <dbReference type="ChEBI" id="CHEBI:15378"/>
        <dbReference type="ChEBI" id="CHEBI:30823"/>
        <dbReference type="ChEBI" id="CHEBI:77623"/>
        <dbReference type="ChEBI" id="CHEBI:77624"/>
    </reaction>
    <physiologicalReaction direction="left-to-right" evidence="43">
        <dbReference type="Rhea" id="RHEA:41104"/>
    </physiologicalReaction>
</comment>
<name>A0ABS2YYT7_POLSE</name>
<dbReference type="PANTHER" id="PTHR21325:SF52">
    <property type="entry name" value="PHOSPHOLIPASE B1, MEMBRANE-ASSOCIATED"/>
    <property type="match status" value="1"/>
</dbReference>
<dbReference type="PROSITE" id="PS01098">
    <property type="entry name" value="LIPASE_GDSL_SER"/>
    <property type="match status" value="1"/>
</dbReference>
<evidence type="ECO:0000256" key="21">
    <source>
        <dbReference type="ARBA" id="ARBA00031182"/>
    </source>
</evidence>
<evidence type="ECO:0000256" key="2">
    <source>
        <dbReference type="ARBA" id="ARBA00009979"/>
    </source>
</evidence>
<evidence type="ECO:0000256" key="27">
    <source>
        <dbReference type="ARBA" id="ARBA00047438"/>
    </source>
</evidence>
<dbReference type="Gene3D" id="3.40.50.1110">
    <property type="entry name" value="SGNH hydrolase"/>
    <property type="match status" value="2"/>
</dbReference>
<keyword evidence="10" id="KW-0677">Repeat</keyword>
<evidence type="ECO:0000256" key="15">
    <source>
        <dbReference type="ARBA" id="ARBA00023180"/>
    </source>
</evidence>
<feature type="region of interest" description="Disordered" evidence="47">
    <location>
        <begin position="256"/>
        <end position="313"/>
    </location>
</feature>
<comment type="similarity">
    <text evidence="2">Belongs to the 'GDSL' lipolytic enzyme family. Phospholipase B1 subfamily.</text>
</comment>
<evidence type="ECO:0000256" key="9">
    <source>
        <dbReference type="ARBA" id="ARBA00022729"/>
    </source>
</evidence>
<dbReference type="InterPro" id="IPR008265">
    <property type="entry name" value="Lipase_GDSL_AS"/>
</dbReference>
<evidence type="ECO:0000256" key="45">
    <source>
        <dbReference type="ARBA" id="ARBA00049372"/>
    </source>
</evidence>
<comment type="catalytic activity">
    <reaction evidence="45">
        <text>1,3-di-(9Z-octadecenoyl)-glycerol + H2O = 1-(9Z-octadecenoyl)-glycerol + (9Z)-octadecenoate + H(+)</text>
        <dbReference type="Rhea" id="RHEA:39939"/>
        <dbReference type="ChEBI" id="CHEBI:15377"/>
        <dbReference type="ChEBI" id="CHEBI:15378"/>
        <dbReference type="ChEBI" id="CHEBI:30823"/>
        <dbReference type="ChEBI" id="CHEBI:75342"/>
        <dbReference type="ChEBI" id="CHEBI:75735"/>
    </reaction>
    <physiologicalReaction direction="left-to-right" evidence="45">
        <dbReference type="Rhea" id="RHEA:39940"/>
    </physiologicalReaction>
</comment>
<evidence type="ECO:0000256" key="25">
    <source>
        <dbReference type="ARBA" id="ARBA00047324"/>
    </source>
</evidence>
<keyword evidence="14 48" id="KW-0472">Membrane</keyword>
<evidence type="ECO:0000256" key="38">
    <source>
        <dbReference type="ARBA" id="ARBA00048613"/>
    </source>
</evidence>
<keyword evidence="50" id="KW-1185">Reference proteome</keyword>
<dbReference type="EC" id="3.1.1.4" evidence="4"/>
<evidence type="ECO:0000256" key="23">
    <source>
        <dbReference type="ARBA" id="ARBA00033022"/>
    </source>
</evidence>
<evidence type="ECO:0000256" key="19">
    <source>
        <dbReference type="ARBA" id="ARBA00023422"/>
    </source>
</evidence>
<evidence type="ECO:0000256" key="36">
    <source>
        <dbReference type="ARBA" id="ARBA00048386"/>
    </source>
</evidence>
<comment type="catalytic activity">
    <reaction evidence="33">
        <text>1,2-dihexadecanoyl-sn-glycero-3-phosphocholine + H2O = 1-hexadecanoyl-sn-glycero-3-phosphocholine + hexadecanoate + H(+)</text>
        <dbReference type="Rhea" id="RHEA:41223"/>
        <dbReference type="ChEBI" id="CHEBI:7896"/>
        <dbReference type="ChEBI" id="CHEBI:15377"/>
        <dbReference type="ChEBI" id="CHEBI:15378"/>
        <dbReference type="ChEBI" id="CHEBI:72998"/>
        <dbReference type="ChEBI" id="CHEBI:72999"/>
    </reaction>
    <physiologicalReaction direction="left-to-right" evidence="33">
        <dbReference type="Rhea" id="RHEA:41224"/>
    </physiologicalReaction>
</comment>
<keyword evidence="13" id="KW-0443">Lipid metabolism</keyword>
<evidence type="ECO:0000256" key="4">
    <source>
        <dbReference type="ARBA" id="ARBA00013278"/>
    </source>
</evidence>
<comment type="catalytic activity">
    <reaction evidence="38">
        <text>1-hexadecanoyl-2-(9Z-octadecenoyl)-sn-glycero-3-phosphoethanolamine + H2O = 1-hexadecanoyl-sn-glycero-3-phosphoethanolamine + (9Z)-octadecenoate + H(+)</text>
        <dbReference type="Rhea" id="RHEA:40911"/>
        <dbReference type="ChEBI" id="CHEBI:15377"/>
        <dbReference type="ChEBI" id="CHEBI:15378"/>
        <dbReference type="ChEBI" id="CHEBI:30823"/>
        <dbReference type="ChEBI" id="CHEBI:73004"/>
        <dbReference type="ChEBI" id="CHEBI:73007"/>
    </reaction>
    <physiologicalReaction direction="left-to-right" evidence="38">
        <dbReference type="Rhea" id="RHEA:40912"/>
    </physiologicalReaction>
</comment>
<comment type="catalytic activity">
    <reaction evidence="39">
        <text>1-hexadecanoyl-sn-glycero-3-phosphocholine + H2O = sn-glycerol 3-phosphocholine + hexadecanoate + H(+)</text>
        <dbReference type="Rhea" id="RHEA:40435"/>
        <dbReference type="ChEBI" id="CHEBI:7896"/>
        <dbReference type="ChEBI" id="CHEBI:15377"/>
        <dbReference type="ChEBI" id="CHEBI:15378"/>
        <dbReference type="ChEBI" id="CHEBI:16870"/>
        <dbReference type="ChEBI" id="CHEBI:72998"/>
    </reaction>
    <physiologicalReaction direction="left-to-right" evidence="39">
        <dbReference type="Rhea" id="RHEA:40436"/>
    </physiologicalReaction>
</comment>
<comment type="catalytic activity">
    <reaction evidence="42">
        <text>1-O-hexadecyl-2-(9Z)-octadecenoyl-sn-glycero-3-phosphocholine + H2O = 1-O-hexadecyl-sn-glycero-3-phosphocholine + (9Z)-octadecenoate + H(+)</text>
        <dbReference type="Rhea" id="RHEA:40915"/>
        <dbReference type="ChEBI" id="CHEBI:15377"/>
        <dbReference type="ChEBI" id="CHEBI:15378"/>
        <dbReference type="ChEBI" id="CHEBI:30823"/>
        <dbReference type="ChEBI" id="CHEBI:34112"/>
        <dbReference type="ChEBI" id="CHEBI:64496"/>
    </reaction>
    <physiologicalReaction direction="left-to-right" evidence="42">
        <dbReference type="Rhea" id="RHEA:40916"/>
    </physiologicalReaction>
</comment>
<comment type="catalytic activity">
    <reaction evidence="19">
        <text>a 1,2-diacyl-sn-glycero-3-phosphocholine + H2O = a 1-acyl-sn-glycero-3-phosphocholine + a fatty acid + H(+)</text>
        <dbReference type="Rhea" id="RHEA:15801"/>
        <dbReference type="ChEBI" id="CHEBI:15377"/>
        <dbReference type="ChEBI" id="CHEBI:15378"/>
        <dbReference type="ChEBI" id="CHEBI:28868"/>
        <dbReference type="ChEBI" id="CHEBI:57643"/>
        <dbReference type="ChEBI" id="CHEBI:58168"/>
        <dbReference type="EC" id="3.1.1.4"/>
    </reaction>
    <physiologicalReaction direction="left-to-right" evidence="19">
        <dbReference type="Rhea" id="RHEA:15802"/>
    </physiologicalReaction>
</comment>
<comment type="catalytic activity">
    <reaction evidence="31">
        <text>a 1-O-alkyl-2-acyl-sn-glycero-3-phosphocholine + H2O = a 1-O-alkyl-sn-glycero-3-phosphocholine + a fatty acid + H(+)</text>
        <dbReference type="Rhea" id="RHEA:36231"/>
        <dbReference type="ChEBI" id="CHEBI:15377"/>
        <dbReference type="ChEBI" id="CHEBI:15378"/>
        <dbReference type="ChEBI" id="CHEBI:28868"/>
        <dbReference type="ChEBI" id="CHEBI:30909"/>
        <dbReference type="ChEBI" id="CHEBI:36702"/>
        <dbReference type="EC" id="3.1.1.4"/>
    </reaction>
    <physiologicalReaction direction="left-to-right" evidence="31">
        <dbReference type="Rhea" id="RHEA:36232"/>
    </physiologicalReaction>
</comment>
<comment type="catalytic activity">
    <reaction evidence="40">
        <text>1-hexadecanoyl-2-(9Z-octadecenoyl)-sn-glycero-3-phosphocholine + H2O = 1-hexadecanoyl-sn-glycero-3-phosphocholine + (9Z)-octadecenoate + H(+)</text>
        <dbReference type="Rhea" id="RHEA:38779"/>
        <dbReference type="ChEBI" id="CHEBI:15377"/>
        <dbReference type="ChEBI" id="CHEBI:15378"/>
        <dbReference type="ChEBI" id="CHEBI:30823"/>
        <dbReference type="ChEBI" id="CHEBI:72998"/>
        <dbReference type="ChEBI" id="CHEBI:73001"/>
    </reaction>
    <physiologicalReaction direction="left-to-right" evidence="40">
        <dbReference type="Rhea" id="RHEA:38780"/>
    </physiologicalReaction>
</comment>
<comment type="catalytic activity">
    <reaction evidence="26">
        <text>1,3-dihexadecanoyl-2-(9Z-octadecenoyl)glycerol + H2O = 1-hexadecanoyl-2-(9Z-octadecenoyl)-glycerol + hexadecanoate + H(+)</text>
        <dbReference type="Rhea" id="RHEA:40979"/>
        <dbReference type="ChEBI" id="CHEBI:7896"/>
        <dbReference type="ChEBI" id="CHEBI:15377"/>
        <dbReference type="ChEBI" id="CHEBI:15378"/>
        <dbReference type="ChEBI" id="CHEBI:75585"/>
        <dbReference type="ChEBI" id="CHEBI:75688"/>
    </reaction>
    <physiologicalReaction direction="left-to-right" evidence="26">
        <dbReference type="Rhea" id="RHEA:40980"/>
    </physiologicalReaction>
</comment>
<organism evidence="49 50">
    <name type="scientific">Polypterus senegalus</name>
    <name type="common">Senegal bichir</name>
    <dbReference type="NCBI Taxonomy" id="55291"/>
    <lineage>
        <taxon>Eukaryota</taxon>
        <taxon>Metazoa</taxon>
        <taxon>Chordata</taxon>
        <taxon>Craniata</taxon>
        <taxon>Vertebrata</taxon>
        <taxon>Euteleostomi</taxon>
        <taxon>Actinopterygii</taxon>
        <taxon>Polypteriformes</taxon>
        <taxon>Polypteridae</taxon>
        <taxon>Polypterus</taxon>
    </lineage>
</organism>
<comment type="catalytic activity">
    <reaction evidence="36">
        <text>1,2,3-tri-(9Z-octadecenoyl)-glycerol + H2O = di-(9Z)-octadecenoylglycerol + (9Z)-octadecenoate + H(+)</text>
        <dbReference type="Rhea" id="RHEA:38575"/>
        <dbReference type="ChEBI" id="CHEBI:15377"/>
        <dbReference type="ChEBI" id="CHEBI:15378"/>
        <dbReference type="ChEBI" id="CHEBI:30823"/>
        <dbReference type="ChEBI" id="CHEBI:53753"/>
        <dbReference type="ChEBI" id="CHEBI:75945"/>
    </reaction>
    <physiologicalReaction direction="left-to-right" evidence="36">
        <dbReference type="Rhea" id="RHEA:38576"/>
    </physiologicalReaction>
</comment>
<comment type="catalytic activity">
    <reaction evidence="37">
        <text>a 1-acyl-sn-glycero-3-phosphocholine + H2O = sn-glycerol 3-phosphocholine + a fatty acid + H(+)</text>
        <dbReference type="Rhea" id="RHEA:15177"/>
        <dbReference type="ChEBI" id="CHEBI:15377"/>
        <dbReference type="ChEBI" id="CHEBI:15378"/>
        <dbReference type="ChEBI" id="CHEBI:16870"/>
        <dbReference type="ChEBI" id="CHEBI:28868"/>
        <dbReference type="ChEBI" id="CHEBI:58168"/>
        <dbReference type="EC" id="3.1.1.5"/>
    </reaction>
    <physiologicalReaction direction="left-to-right" evidence="37">
        <dbReference type="Rhea" id="RHEA:15178"/>
    </physiologicalReaction>
</comment>
<evidence type="ECO:0000256" key="39">
    <source>
        <dbReference type="ARBA" id="ARBA00048656"/>
    </source>
</evidence>
<evidence type="ECO:0000256" key="10">
    <source>
        <dbReference type="ARBA" id="ARBA00022737"/>
    </source>
</evidence>